<protein>
    <submittedName>
        <fullName evidence="1">Uncharacterized protein</fullName>
    </submittedName>
</protein>
<evidence type="ECO:0000313" key="2">
    <source>
        <dbReference type="Proteomes" id="UP001287445"/>
    </source>
</evidence>
<sequence length="159" mass="16243">MATIKKAGLGMLQFGGFTPYGNLTTLRATLQTNAAGAAIGADSNAAIASGDVVVLEKLPAGMLLEDAQVIVSTAMTAAVTGSLGFTYIDGVDHATVPQDPEYFGAGLVLNVAARLRTTSSKAPVKLPKEAYLVLTTAGAANAKVSRLDVIVHGERLGNQ</sequence>
<dbReference type="RefSeq" id="WP_319077100.1">
    <property type="nucleotide sequence ID" value="NZ_JAWWMZ010000025.1"/>
</dbReference>
<comment type="caution">
    <text evidence="1">The sequence shown here is derived from an EMBL/GenBank/DDBJ whole genome shotgun (WGS) entry which is preliminary data.</text>
</comment>
<name>A0AAJ2VAH0_DELAC</name>
<accession>A0AAJ2VAH0</accession>
<dbReference type="Proteomes" id="UP001287445">
    <property type="component" value="Unassembled WGS sequence"/>
</dbReference>
<gene>
    <name evidence="1" type="ORF">SGN30_32130</name>
</gene>
<reference evidence="1" key="1">
    <citation type="submission" date="2023-11" db="EMBL/GenBank/DDBJ databases">
        <title>Identification and selenium tolerance of Delftia acidovorans R3-25.</title>
        <authorList>
            <person name="Zhang S."/>
            <person name="Liu Y."/>
            <person name="Guo Y."/>
        </authorList>
    </citation>
    <scope>NUCLEOTIDE SEQUENCE</scope>
    <source>
        <strain evidence="1">R3-25</strain>
    </source>
</reference>
<dbReference type="EMBL" id="JAWWMZ010000025">
    <property type="protein sequence ID" value="MDX4958094.1"/>
    <property type="molecule type" value="Genomic_DNA"/>
</dbReference>
<organism evidence="1 2">
    <name type="scientific">Delftia acidovorans</name>
    <name type="common">Pseudomonas acidovorans</name>
    <name type="synonym">Comamonas acidovorans</name>
    <dbReference type="NCBI Taxonomy" id="80866"/>
    <lineage>
        <taxon>Bacteria</taxon>
        <taxon>Pseudomonadati</taxon>
        <taxon>Pseudomonadota</taxon>
        <taxon>Betaproteobacteria</taxon>
        <taxon>Burkholderiales</taxon>
        <taxon>Comamonadaceae</taxon>
        <taxon>Delftia</taxon>
    </lineage>
</organism>
<evidence type="ECO:0000313" key="1">
    <source>
        <dbReference type="EMBL" id="MDX4958094.1"/>
    </source>
</evidence>
<dbReference type="AlphaFoldDB" id="A0AAJ2VAH0"/>
<proteinExistence type="predicted"/>